<feature type="domain" description="Glycosyl transferase family 1" evidence="2">
    <location>
        <begin position="30"/>
        <end position="152"/>
    </location>
</feature>
<dbReference type="CDD" id="cd01635">
    <property type="entry name" value="Glycosyltransferase_GTB-type"/>
    <property type="match status" value="1"/>
</dbReference>
<dbReference type="EMBL" id="HACG01028559">
    <property type="protein sequence ID" value="CEK75424.1"/>
    <property type="molecule type" value="Transcribed_RNA"/>
</dbReference>
<dbReference type="SUPFAM" id="SSF53756">
    <property type="entry name" value="UDP-Glycosyltransferase/glycogen phosphorylase"/>
    <property type="match status" value="1"/>
</dbReference>
<evidence type="ECO:0000256" key="1">
    <source>
        <dbReference type="ARBA" id="ARBA00022676"/>
    </source>
</evidence>
<dbReference type="InterPro" id="IPR001296">
    <property type="entry name" value="Glyco_trans_1"/>
</dbReference>
<name>A0A0B7A3B6_9EUPU</name>
<organism evidence="3">
    <name type="scientific">Arion vulgaris</name>
    <dbReference type="NCBI Taxonomy" id="1028688"/>
    <lineage>
        <taxon>Eukaryota</taxon>
        <taxon>Metazoa</taxon>
        <taxon>Spiralia</taxon>
        <taxon>Lophotrochozoa</taxon>
        <taxon>Mollusca</taxon>
        <taxon>Gastropoda</taxon>
        <taxon>Heterobranchia</taxon>
        <taxon>Euthyneura</taxon>
        <taxon>Panpulmonata</taxon>
        <taxon>Eupulmonata</taxon>
        <taxon>Stylommatophora</taxon>
        <taxon>Helicina</taxon>
        <taxon>Arionoidea</taxon>
        <taxon>Arionidae</taxon>
        <taxon>Arion</taxon>
    </lineage>
</organism>
<keyword evidence="1" id="KW-0808">Transferase</keyword>
<evidence type="ECO:0000259" key="2">
    <source>
        <dbReference type="Pfam" id="PF00534"/>
    </source>
</evidence>
<gene>
    <name evidence="3" type="primary">ORF95501</name>
</gene>
<reference evidence="3" key="1">
    <citation type="submission" date="2014-12" db="EMBL/GenBank/DDBJ databases">
        <title>Insight into the proteome of Arion vulgaris.</title>
        <authorList>
            <person name="Aradska J."/>
            <person name="Bulat T."/>
            <person name="Smidak R."/>
            <person name="Sarate P."/>
            <person name="Gangsoo J."/>
            <person name="Sialana F."/>
            <person name="Bilban M."/>
            <person name="Lubec G."/>
        </authorList>
    </citation>
    <scope>NUCLEOTIDE SEQUENCE</scope>
    <source>
        <tissue evidence="3">Skin</tissue>
    </source>
</reference>
<dbReference type="AlphaFoldDB" id="A0A0B7A3B6"/>
<keyword evidence="1" id="KW-0328">Glycosyltransferase</keyword>
<sequence>MDRSSFIKKSVTTVQDTSDLHPVSGNEDLQQLLAKKTCLHIVWPHRWEHDKDPDSFFKAILQLQSEGLEFCVSVVGETFTDVPDIFDQVKLQLMDKIVAWGYQTRHDYLRILDSAHVAVSTALHEFFGVSMLEATGHGCYPLCPKRLVYPEIYPEECLYSTQTQLVKRLRRFCQRPDLIKTDQLKMLVEKYSWHNLQEEYRKLLLE</sequence>
<evidence type="ECO:0000313" key="3">
    <source>
        <dbReference type="EMBL" id="CEK75424.1"/>
    </source>
</evidence>
<dbReference type="Pfam" id="PF00534">
    <property type="entry name" value="Glycos_transf_1"/>
    <property type="match status" value="1"/>
</dbReference>
<dbReference type="Gene3D" id="3.40.50.2000">
    <property type="entry name" value="Glycogen Phosphorylase B"/>
    <property type="match status" value="1"/>
</dbReference>
<protein>
    <recommendedName>
        <fullName evidence="2">Glycosyl transferase family 1 domain-containing protein</fullName>
    </recommendedName>
</protein>
<proteinExistence type="predicted"/>
<accession>A0A0B7A3B6</accession>
<dbReference type="InterPro" id="IPR051862">
    <property type="entry name" value="GT-like_domain_containing_1"/>
</dbReference>
<dbReference type="GO" id="GO:0016757">
    <property type="term" value="F:glycosyltransferase activity"/>
    <property type="evidence" value="ECO:0007669"/>
    <property type="project" value="UniProtKB-KW"/>
</dbReference>
<dbReference type="PANTHER" id="PTHR13615">
    <property type="entry name" value="GLYCOSYLTRANSFERASE-LIKE 1"/>
    <property type="match status" value="1"/>
</dbReference>
<dbReference type="PANTHER" id="PTHR13615:SF3">
    <property type="entry name" value="GLYCOSYLTRANSFERASE-LIKE DOMAIN-CONTAINING PROTEIN 1"/>
    <property type="match status" value="1"/>
</dbReference>